<organism evidence="2 3">
    <name type="scientific">Acanthocheilonema viteae</name>
    <name type="common">Filarial nematode worm</name>
    <name type="synonym">Dipetalonema viteae</name>
    <dbReference type="NCBI Taxonomy" id="6277"/>
    <lineage>
        <taxon>Eukaryota</taxon>
        <taxon>Metazoa</taxon>
        <taxon>Ecdysozoa</taxon>
        <taxon>Nematoda</taxon>
        <taxon>Chromadorea</taxon>
        <taxon>Rhabditida</taxon>
        <taxon>Spirurina</taxon>
        <taxon>Spiruromorpha</taxon>
        <taxon>Filarioidea</taxon>
        <taxon>Onchocercidae</taxon>
        <taxon>Acanthocheilonema</taxon>
    </lineage>
</organism>
<sequence>MRPRGGAMKKFGKERRMRFGHNKVVKRKVLKPPKKGVMKGKNKFAEKKHKKRMEKRPSKKMRKTEKGVEISSKVISKVGVEEKKEVGAKFRLGRFGAEFFAPVGSAPSDTSSDDDSDGEDVDSEHSEDEQ</sequence>
<accession>A0A498SM74</accession>
<evidence type="ECO:0000313" key="3">
    <source>
        <dbReference type="Proteomes" id="UP000276991"/>
    </source>
</evidence>
<keyword evidence="3" id="KW-1185">Reference proteome</keyword>
<name>A0A498SM74_ACAVI</name>
<protein>
    <submittedName>
        <fullName evidence="2">Uncharacterized protein</fullName>
    </submittedName>
</protein>
<dbReference type="EMBL" id="UPTC01001975">
    <property type="protein sequence ID" value="VBB32853.1"/>
    <property type="molecule type" value="Genomic_DNA"/>
</dbReference>
<reference evidence="2 3" key="1">
    <citation type="submission" date="2018-08" db="EMBL/GenBank/DDBJ databases">
        <authorList>
            <person name="Laetsch R D."/>
            <person name="Stevens L."/>
            <person name="Kumar S."/>
            <person name="Blaxter L. M."/>
        </authorList>
    </citation>
    <scope>NUCLEOTIDE SEQUENCE [LARGE SCALE GENOMIC DNA]</scope>
</reference>
<feature type="compositionally biased region" description="Basic residues" evidence="1">
    <location>
        <begin position="31"/>
        <end position="63"/>
    </location>
</feature>
<dbReference type="AlphaFoldDB" id="A0A498SM74"/>
<evidence type="ECO:0000256" key="1">
    <source>
        <dbReference type="SAM" id="MobiDB-lite"/>
    </source>
</evidence>
<proteinExistence type="predicted"/>
<feature type="compositionally biased region" description="Acidic residues" evidence="1">
    <location>
        <begin position="111"/>
        <end position="130"/>
    </location>
</feature>
<feature type="region of interest" description="Disordered" evidence="1">
    <location>
        <begin position="101"/>
        <end position="130"/>
    </location>
</feature>
<feature type="region of interest" description="Disordered" evidence="1">
    <location>
        <begin position="31"/>
        <end position="68"/>
    </location>
</feature>
<gene>
    <name evidence="2" type="ORF">NAV_LOCUS7644</name>
</gene>
<dbReference type="Proteomes" id="UP000276991">
    <property type="component" value="Unassembled WGS sequence"/>
</dbReference>
<evidence type="ECO:0000313" key="2">
    <source>
        <dbReference type="EMBL" id="VBB32853.1"/>
    </source>
</evidence>
<dbReference type="OrthoDB" id="5872888at2759"/>